<dbReference type="HOGENOM" id="CLU_175102_0_0_1"/>
<evidence type="ECO:0000313" key="2">
    <source>
        <dbReference type="Proteomes" id="UP000008022"/>
    </source>
</evidence>
<accession>A0A0E0PYH7</accession>
<reference evidence="2" key="1">
    <citation type="submission" date="2013-06" db="EMBL/GenBank/DDBJ databases">
        <authorList>
            <person name="Zhao Q."/>
        </authorList>
    </citation>
    <scope>NUCLEOTIDE SEQUENCE</scope>
    <source>
        <strain evidence="2">cv. W1943</strain>
    </source>
</reference>
<sequence length="108" mass="12065">MYLISPSWDVLPPCAAPLTLLLSMKKGMVPWIVATMHATASAPRKLRSSLLLPKHVQDASIRCFTHRSLYMQGYAISRVAINKLDIMMPKPVCRQPLLSCALLYSNKP</sequence>
<dbReference type="Gramene" id="ORUFI06G17500.1">
    <property type="protein sequence ID" value="ORUFI06G17500.1"/>
    <property type="gene ID" value="ORUFI06G17500"/>
</dbReference>
<dbReference type="OMA" id="YLISPSW"/>
<evidence type="ECO:0000313" key="1">
    <source>
        <dbReference type="EnsemblPlants" id="ORUFI06G17500.1"/>
    </source>
</evidence>
<proteinExistence type="predicted"/>
<protein>
    <submittedName>
        <fullName evidence="1">Uncharacterized protein</fullName>
    </submittedName>
</protein>
<keyword evidence="2" id="KW-1185">Reference proteome</keyword>
<name>A0A0E0PYH7_ORYRU</name>
<organism evidence="1 2">
    <name type="scientific">Oryza rufipogon</name>
    <name type="common">Brownbeard rice</name>
    <name type="synonym">Asian wild rice</name>
    <dbReference type="NCBI Taxonomy" id="4529"/>
    <lineage>
        <taxon>Eukaryota</taxon>
        <taxon>Viridiplantae</taxon>
        <taxon>Streptophyta</taxon>
        <taxon>Embryophyta</taxon>
        <taxon>Tracheophyta</taxon>
        <taxon>Spermatophyta</taxon>
        <taxon>Magnoliopsida</taxon>
        <taxon>Liliopsida</taxon>
        <taxon>Poales</taxon>
        <taxon>Poaceae</taxon>
        <taxon>BOP clade</taxon>
        <taxon>Oryzoideae</taxon>
        <taxon>Oryzeae</taxon>
        <taxon>Oryzinae</taxon>
        <taxon>Oryza</taxon>
    </lineage>
</organism>
<reference evidence="1" key="2">
    <citation type="submission" date="2015-06" db="UniProtKB">
        <authorList>
            <consortium name="EnsemblPlants"/>
        </authorList>
    </citation>
    <scope>IDENTIFICATION</scope>
</reference>
<dbReference type="EnsemblPlants" id="ORUFI06G17500.1">
    <property type="protein sequence ID" value="ORUFI06G17500.1"/>
    <property type="gene ID" value="ORUFI06G17500"/>
</dbReference>
<dbReference type="Proteomes" id="UP000008022">
    <property type="component" value="Unassembled WGS sequence"/>
</dbReference>
<dbReference type="AlphaFoldDB" id="A0A0E0PYH7"/>